<organism evidence="2 3">
    <name type="scientific">Actinoallomurus iriomotensis</name>
    <dbReference type="NCBI Taxonomy" id="478107"/>
    <lineage>
        <taxon>Bacteria</taxon>
        <taxon>Bacillati</taxon>
        <taxon>Actinomycetota</taxon>
        <taxon>Actinomycetes</taxon>
        <taxon>Streptosporangiales</taxon>
        <taxon>Thermomonosporaceae</taxon>
        <taxon>Actinoallomurus</taxon>
    </lineage>
</organism>
<gene>
    <name evidence="2" type="ORF">Airi01_091270</name>
</gene>
<dbReference type="Pfam" id="PF06259">
    <property type="entry name" value="Abhydrolase_8"/>
    <property type="match status" value="1"/>
</dbReference>
<dbReference type="RefSeq" id="WP_285634415.1">
    <property type="nucleotide sequence ID" value="NZ_BSTJ01000016.1"/>
</dbReference>
<dbReference type="AlphaFoldDB" id="A0A9W6RVV9"/>
<dbReference type="Proteomes" id="UP001165135">
    <property type="component" value="Unassembled WGS sequence"/>
</dbReference>
<name>A0A9W6RVV9_9ACTN</name>
<accession>A0A9W6RVV9</accession>
<proteinExistence type="predicted"/>
<protein>
    <recommendedName>
        <fullName evidence="1">DUF1023 domain-containing protein</fullName>
    </recommendedName>
</protein>
<evidence type="ECO:0000259" key="1">
    <source>
        <dbReference type="Pfam" id="PF06259"/>
    </source>
</evidence>
<evidence type="ECO:0000313" key="3">
    <source>
        <dbReference type="Proteomes" id="UP001165135"/>
    </source>
</evidence>
<comment type="caution">
    <text evidence="2">The sequence shown here is derived from an EMBL/GenBank/DDBJ whole genome shotgun (WGS) entry which is preliminary data.</text>
</comment>
<evidence type="ECO:0000313" key="2">
    <source>
        <dbReference type="EMBL" id="GLY80860.1"/>
    </source>
</evidence>
<feature type="domain" description="DUF1023" evidence="1">
    <location>
        <begin position="96"/>
        <end position="271"/>
    </location>
</feature>
<sequence>MATPRLPRSRVLGRCLAAVAVIIAVWVTTLGASRVDLYARPGALPAISVSTLAARYKANRRAVGQALRTARRIQDGERARSLSRLLTPGRQFLSFDPRGTGQAVEVVGDLAHARRVAIFVPGADTTLSTFDTRGDRPYSTPGGGARALLTEATALDPHPGLAVVAWLGYSPPKVTSAGVMTDVRADAGAPRLRRLVRALHRLNPRAGTTLLCHSYGSVVCGEALRGLPVTDVAAFGSPGMRAATVAALGTRAHVWAARGSGDWMQFVPHVHVLGLGFGTDPVSPGFGARVFAAGSGGHSDYLRPGSPSLRNLALIALGRGPQVTLA</sequence>
<dbReference type="EMBL" id="BSTJ01000016">
    <property type="protein sequence ID" value="GLY80860.1"/>
    <property type="molecule type" value="Genomic_DNA"/>
</dbReference>
<dbReference type="InterPro" id="IPR010427">
    <property type="entry name" value="DUF1023"/>
</dbReference>
<reference evidence="2" key="1">
    <citation type="submission" date="2023-03" db="EMBL/GenBank/DDBJ databases">
        <title>Actinoallomurus iriomotensis NBRC 103681.</title>
        <authorList>
            <person name="Ichikawa N."/>
            <person name="Sato H."/>
            <person name="Tonouchi N."/>
        </authorList>
    </citation>
    <scope>NUCLEOTIDE SEQUENCE</scope>
    <source>
        <strain evidence="2">NBRC 103681</strain>
    </source>
</reference>